<keyword evidence="6" id="KW-0158">Chromosome</keyword>
<feature type="domain" description="Rad50/SbcC-type AAA" evidence="21">
    <location>
        <begin position="6"/>
        <end position="234"/>
    </location>
</feature>
<feature type="compositionally biased region" description="Basic and acidic residues" evidence="20">
    <location>
        <begin position="1059"/>
        <end position="1073"/>
    </location>
</feature>
<evidence type="ECO:0000256" key="18">
    <source>
        <dbReference type="ARBA" id="ARBA00049360"/>
    </source>
</evidence>
<evidence type="ECO:0000256" key="5">
    <source>
        <dbReference type="ARBA" id="ARBA00017893"/>
    </source>
</evidence>
<dbReference type="GO" id="GO:0070192">
    <property type="term" value="P:chromosome organization involved in meiotic cell cycle"/>
    <property type="evidence" value="ECO:0007669"/>
    <property type="project" value="TreeGrafter"/>
</dbReference>
<evidence type="ECO:0000256" key="8">
    <source>
        <dbReference type="ARBA" id="ARBA00022741"/>
    </source>
</evidence>
<evidence type="ECO:0000256" key="3">
    <source>
        <dbReference type="ARBA" id="ARBA00004286"/>
    </source>
</evidence>
<dbReference type="FunFam" id="3.40.50.300:FF:001195">
    <property type="entry name" value="DNA repair protein rad50"/>
    <property type="match status" value="1"/>
</dbReference>
<evidence type="ECO:0000256" key="2">
    <source>
        <dbReference type="ARBA" id="ARBA00004123"/>
    </source>
</evidence>
<evidence type="ECO:0000256" key="1">
    <source>
        <dbReference type="ARBA" id="ARBA00001947"/>
    </source>
</evidence>
<proteinExistence type="inferred from homology"/>
<evidence type="ECO:0000256" key="15">
    <source>
        <dbReference type="ARBA" id="ARBA00023204"/>
    </source>
</evidence>
<feature type="coiled-coil region" evidence="19">
    <location>
        <begin position="766"/>
        <end position="800"/>
    </location>
</feature>
<comment type="similarity">
    <text evidence="4">Belongs to the SMC family. RAD50 subfamily.</text>
</comment>
<keyword evidence="17" id="KW-0469">Meiosis</keyword>
<comment type="catalytic activity">
    <reaction evidence="18">
        <text>ATP + H2O = ADP + phosphate + H(+)</text>
        <dbReference type="Rhea" id="RHEA:13065"/>
        <dbReference type="ChEBI" id="CHEBI:15377"/>
        <dbReference type="ChEBI" id="CHEBI:15378"/>
        <dbReference type="ChEBI" id="CHEBI:30616"/>
        <dbReference type="ChEBI" id="CHEBI:43474"/>
        <dbReference type="ChEBI" id="CHEBI:456216"/>
    </reaction>
</comment>
<feature type="compositionally biased region" description="Polar residues" evidence="20">
    <location>
        <begin position="526"/>
        <end position="541"/>
    </location>
</feature>
<dbReference type="GO" id="GO:0007127">
    <property type="term" value="P:meiosis I"/>
    <property type="evidence" value="ECO:0007669"/>
    <property type="project" value="UniProtKB-ARBA"/>
</dbReference>
<name>A0A0C3B2L2_SERVB</name>
<organism evidence="22 23">
    <name type="scientific">Serendipita vermifera MAFF 305830</name>
    <dbReference type="NCBI Taxonomy" id="933852"/>
    <lineage>
        <taxon>Eukaryota</taxon>
        <taxon>Fungi</taxon>
        <taxon>Dikarya</taxon>
        <taxon>Basidiomycota</taxon>
        <taxon>Agaricomycotina</taxon>
        <taxon>Agaricomycetes</taxon>
        <taxon>Sebacinales</taxon>
        <taxon>Serendipitaceae</taxon>
        <taxon>Serendipita</taxon>
    </lineage>
</organism>
<evidence type="ECO:0000256" key="10">
    <source>
        <dbReference type="ARBA" id="ARBA00022801"/>
    </source>
</evidence>
<dbReference type="GO" id="GO:0000794">
    <property type="term" value="C:condensed nuclear chromosome"/>
    <property type="evidence" value="ECO:0007669"/>
    <property type="project" value="TreeGrafter"/>
</dbReference>
<keyword evidence="10" id="KW-0378">Hydrolase</keyword>
<comment type="cofactor">
    <cofactor evidence="1">
        <name>Zn(2+)</name>
        <dbReference type="ChEBI" id="CHEBI:29105"/>
    </cofactor>
</comment>
<dbReference type="GO" id="GO:0043047">
    <property type="term" value="F:single-stranded telomeric DNA binding"/>
    <property type="evidence" value="ECO:0007669"/>
    <property type="project" value="TreeGrafter"/>
</dbReference>
<dbReference type="InterPro" id="IPR038729">
    <property type="entry name" value="Rad50/SbcC_AAA"/>
</dbReference>
<keyword evidence="16" id="KW-0539">Nucleus</keyword>
<keyword evidence="13" id="KW-0460">Magnesium</keyword>
<dbReference type="GO" id="GO:0046872">
    <property type="term" value="F:metal ion binding"/>
    <property type="evidence" value="ECO:0007669"/>
    <property type="project" value="UniProtKB-KW"/>
</dbReference>
<evidence type="ECO:0000259" key="21">
    <source>
        <dbReference type="Pfam" id="PF13476"/>
    </source>
</evidence>
<reference evidence="23" key="2">
    <citation type="submission" date="2015-01" db="EMBL/GenBank/DDBJ databases">
        <title>Evolutionary Origins and Diversification of the Mycorrhizal Mutualists.</title>
        <authorList>
            <consortium name="DOE Joint Genome Institute"/>
            <consortium name="Mycorrhizal Genomics Consortium"/>
            <person name="Kohler A."/>
            <person name="Kuo A."/>
            <person name="Nagy L.G."/>
            <person name="Floudas D."/>
            <person name="Copeland A."/>
            <person name="Barry K.W."/>
            <person name="Cichocki N."/>
            <person name="Veneault-Fourrey C."/>
            <person name="LaButti K."/>
            <person name="Lindquist E.A."/>
            <person name="Lipzen A."/>
            <person name="Lundell T."/>
            <person name="Morin E."/>
            <person name="Murat C."/>
            <person name="Riley R."/>
            <person name="Ohm R."/>
            <person name="Sun H."/>
            <person name="Tunlid A."/>
            <person name="Henrissat B."/>
            <person name="Grigoriev I.V."/>
            <person name="Hibbett D.S."/>
            <person name="Martin F."/>
        </authorList>
    </citation>
    <scope>NUCLEOTIDE SEQUENCE [LARGE SCALE GENOMIC DNA]</scope>
    <source>
        <strain evidence="23">MAFF 305830</strain>
    </source>
</reference>
<dbReference type="GO" id="GO:0003691">
    <property type="term" value="F:double-stranded telomeric DNA binding"/>
    <property type="evidence" value="ECO:0007669"/>
    <property type="project" value="TreeGrafter"/>
</dbReference>
<feature type="coiled-coil region" evidence="19">
    <location>
        <begin position="223"/>
        <end position="295"/>
    </location>
</feature>
<feature type="coiled-coil region" evidence="19">
    <location>
        <begin position="324"/>
        <end position="351"/>
    </location>
</feature>
<evidence type="ECO:0000256" key="11">
    <source>
        <dbReference type="ARBA" id="ARBA00022833"/>
    </source>
</evidence>
<keyword evidence="9" id="KW-0227">DNA damage</keyword>
<comment type="subcellular location">
    <subcellularLocation>
        <location evidence="3">Chromosome</location>
    </subcellularLocation>
    <subcellularLocation>
        <location evidence="2">Nucleus</location>
    </subcellularLocation>
</comment>
<evidence type="ECO:0000256" key="9">
    <source>
        <dbReference type="ARBA" id="ARBA00022763"/>
    </source>
</evidence>
<dbReference type="STRING" id="933852.A0A0C3B2L2"/>
<evidence type="ECO:0000256" key="20">
    <source>
        <dbReference type="SAM" id="MobiDB-lite"/>
    </source>
</evidence>
<dbReference type="Proteomes" id="UP000054097">
    <property type="component" value="Unassembled WGS sequence"/>
</dbReference>
<dbReference type="OrthoDB" id="18797at2759"/>
<accession>A0A0C3B2L2</accession>
<dbReference type="Pfam" id="PF13476">
    <property type="entry name" value="AAA_23"/>
    <property type="match status" value="1"/>
</dbReference>
<feature type="coiled-coil region" evidence="19">
    <location>
        <begin position="579"/>
        <end position="634"/>
    </location>
</feature>
<dbReference type="SUPFAM" id="SSF52540">
    <property type="entry name" value="P-loop containing nucleoside triphosphate hydrolases"/>
    <property type="match status" value="1"/>
</dbReference>
<keyword evidence="8" id="KW-0547">Nucleotide-binding</keyword>
<dbReference type="FunFam" id="3.40.50.300:FF:000593">
    <property type="entry name" value="DNA repair protein RAD50"/>
    <property type="match status" value="1"/>
</dbReference>
<evidence type="ECO:0000256" key="13">
    <source>
        <dbReference type="ARBA" id="ARBA00022842"/>
    </source>
</evidence>
<feature type="coiled-coil region" evidence="19">
    <location>
        <begin position="851"/>
        <end position="916"/>
    </location>
</feature>
<dbReference type="PANTHER" id="PTHR18867:SF12">
    <property type="entry name" value="DNA REPAIR PROTEIN RAD50"/>
    <property type="match status" value="1"/>
</dbReference>
<evidence type="ECO:0000313" key="23">
    <source>
        <dbReference type="Proteomes" id="UP000054097"/>
    </source>
</evidence>
<dbReference type="GO" id="GO:0051880">
    <property type="term" value="F:G-quadruplex DNA binding"/>
    <property type="evidence" value="ECO:0007669"/>
    <property type="project" value="TreeGrafter"/>
</dbReference>
<dbReference type="GO" id="GO:0016887">
    <property type="term" value="F:ATP hydrolysis activity"/>
    <property type="evidence" value="ECO:0007669"/>
    <property type="project" value="InterPro"/>
</dbReference>
<keyword evidence="11" id="KW-0862">Zinc</keyword>
<keyword evidence="12" id="KW-0067">ATP-binding</keyword>
<dbReference type="GO" id="GO:0000722">
    <property type="term" value="P:telomere maintenance via recombination"/>
    <property type="evidence" value="ECO:0007669"/>
    <property type="project" value="UniProtKB-ARBA"/>
</dbReference>
<reference evidence="22 23" key="1">
    <citation type="submission" date="2014-04" db="EMBL/GenBank/DDBJ databases">
        <authorList>
            <consortium name="DOE Joint Genome Institute"/>
            <person name="Kuo A."/>
            <person name="Zuccaro A."/>
            <person name="Kohler A."/>
            <person name="Nagy L.G."/>
            <person name="Floudas D."/>
            <person name="Copeland A."/>
            <person name="Barry K.W."/>
            <person name="Cichocki N."/>
            <person name="Veneault-Fourrey C."/>
            <person name="LaButti K."/>
            <person name="Lindquist E.A."/>
            <person name="Lipzen A."/>
            <person name="Lundell T."/>
            <person name="Morin E."/>
            <person name="Murat C."/>
            <person name="Sun H."/>
            <person name="Tunlid A."/>
            <person name="Henrissat B."/>
            <person name="Grigoriev I.V."/>
            <person name="Hibbett D.S."/>
            <person name="Martin F."/>
            <person name="Nordberg H.P."/>
            <person name="Cantor M.N."/>
            <person name="Hua S.X."/>
        </authorList>
    </citation>
    <scope>NUCLEOTIDE SEQUENCE [LARGE SCALE GENOMIC DNA]</scope>
    <source>
        <strain evidence="22 23">MAFF 305830</strain>
    </source>
</reference>
<dbReference type="GO" id="GO:0006303">
    <property type="term" value="P:double-strand break repair via nonhomologous end joining"/>
    <property type="evidence" value="ECO:0007669"/>
    <property type="project" value="UniProtKB-ARBA"/>
</dbReference>
<evidence type="ECO:0000256" key="19">
    <source>
        <dbReference type="SAM" id="Coils"/>
    </source>
</evidence>
<evidence type="ECO:0000256" key="4">
    <source>
        <dbReference type="ARBA" id="ARBA00009439"/>
    </source>
</evidence>
<dbReference type="InterPro" id="IPR027417">
    <property type="entry name" value="P-loop_NTPase"/>
</dbReference>
<evidence type="ECO:0000313" key="22">
    <source>
        <dbReference type="EMBL" id="KIM31060.1"/>
    </source>
</evidence>
<keyword evidence="15" id="KW-0234">DNA repair</keyword>
<protein>
    <recommendedName>
        <fullName evidence="5">DNA repair protein RAD50</fullName>
    </recommendedName>
</protein>
<dbReference type="NCBIfam" id="TIGR00606">
    <property type="entry name" value="rad50"/>
    <property type="match status" value="1"/>
</dbReference>
<gene>
    <name evidence="22" type="ORF">M408DRAFT_327951</name>
</gene>
<dbReference type="GO" id="GO:0005524">
    <property type="term" value="F:ATP binding"/>
    <property type="evidence" value="ECO:0007669"/>
    <property type="project" value="UniProtKB-KW"/>
</dbReference>
<dbReference type="GO" id="GO:0030870">
    <property type="term" value="C:Mre11 complex"/>
    <property type="evidence" value="ECO:0007669"/>
    <property type="project" value="InterPro"/>
</dbReference>
<keyword evidence="14 19" id="KW-0175">Coiled coil</keyword>
<evidence type="ECO:0000256" key="17">
    <source>
        <dbReference type="ARBA" id="ARBA00023254"/>
    </source>
</evidence>
<dbReference type="InterPro" id="IPR004584">
    <property type="entry name" value="Rad50_eukaryotes"/>
</dbReference>
<dbReference type="EMBL" id="KN824283">
    <property type="protein sequence ID" value="KIM31060.1"/>
    <property type="molecule type" value="Genomic_DNA"/>
</dbReference>
<dbReference type="Pfam" id="PF13558">
    <property type="entry name" value="SbcC_Walker_B"/>
    <property type="match status" value="1"/>
</dbReference>
<dbReference type="HOGENOM" id="CLU_006184_0_0_1"/>
<keyword evidence="23" id="KW-1185">Reference proteome</keyword>
<dbReference type="PANTHER" id="PTHR18867">
    <property type="entry name" value="RAD50"/>
    <property type="match status" value="1"/>
</dbReference>
<keyword evidence="7" id="KW-0479">Metal-binding</keyword>
<evidence type="ECO:0000256" key="12">
    <source>
        <dbReference type="ARBA" id="ARBA00022840"/>
    </source>
</evidence>
<evidence type="ECO:0000256" key="7">
    <source>
        <dbReference type="ARBA" id="ARBA00022723"/>
    </source>
</evidence>
<evidence type="ECO:0000256" key="14">
    <source>
        <dbReference type="ARBA" id="ARBA00023054"/>
    </source>
</evidence>
<evidence type="ECO:0000256" key="16">
    <source>
        <dbReference type="ARBA" id="ARBA00023242"/>
    </source>
</evidence>
<feature type="region of interest" description="Disordered" evidence="20">
    <location>
        <begin position="1059"/>
        <end position="1081"/>
    </location>
</feature>
<dbReference type="Gene3D" id="3.40.50.300">
    <property type="entry name" value="P-loop containing nucleotide triphosphate hydrolases"/>
    <property type="match status" value="2"/>
</dbReference>
<evidence type="ECO:0000256" key="6">
    <source>
        <dbReference type="ARBA" id="ARBA00022454"/>
    </source>
</evidence>
<sequence length="1305" mass="148655">MTEIEKLAIRGIRSFDDKRVEVVQFFTPVTVIVGQNGSGKTTIIECLKYATTGDQPPNTRGGAFVHDPKMAAEKEVKAQVKLRFKAANGHPMLVTRNLSVTQKKTAGMTMKTLEAILAALPREGGDGKRATISTKCAEMDAEIPHLLGVSKAVLENVIFCHQEDSYWPLAEASVLKKKFDDIFEASKYTKALDAIKSLRKERVADLKLDKERLDMSLREKNHADKLKKRISDLNATIAAKDMEYHELKEKAEALAIQNKEFYERATKFRDIYRQYEAAQARKQQLESDRRDISDSLDIIEGADHELEERRRNFEQHIVMQRSKRDRKARDLKDEEERLVDIRHQLGEEQKREGQLVGEEQAYHRNIARRDALVREISKKNGIKGFDHDTLDRNQWSDFRLRMNDLQRRHGSTVEGIQTEGQEKNQEFTVQLQTLHANIATLKAERESLQKQIADRQRVITSAESRLDVIQTKSSELKIVLSDVKQKKARIDALNQESHAHEFDKKLEEKASAMRELESQRERLNNELASSTQQMESRTNLSLRKEEAQKLDLEIQNTLNAMSLRYQQLLGHKPVVESVERELDRGIMEKEREIHDMEAESSSANRRLTQVESTISNLKNQQKVMSEEMKSLERKIAPIRGDHPSLKHALADTNEQMNLCQREIAKHSGFSAFYQSILATGRKDHVCSSCNRHLKTNEMAAFEKHVNGMLDRTAAPDIEALEDELVVWEADLAKIQQALPMEATYSKLQDVDLPRINQELEKLDSPLKDATAEAETLSGKIESLKSSLKSLQSLKQQASSMTAAIQRKDAALQYVKNLEGILHQGSPIKSLDDIQTQLSNLQSQQYTIDREKQKISTDRENLNRVIRAAESELHQLALQQNQLENEVKESERLERQMAEDHEAIAAARSRIKDVEQRLSQASEPVEAVKSEQAAFTIKHNSRVADANQQLQAVNLSIDKLDSASQSVEEYIKDQGPRKLKDCREKVIDYQEAIQQSLADIEKMRVEVETLGTEVSSASTTLSNLKDNIRLRKISHDIAAVDTELGGLDLEEASRARQQFDEKYPRAKASEEEATRQSQHLQGEISSLRTQLKGLEMDGREYKDATKKYTEQLVKTKMADMVNNDLEKYAKALDSAIMKYHSIKMAEVNDTMRHLWNRTYQGTDIDGIKIISEGEGATGRRTYNYRVVMVKDQVEMDMRGRCSAGQKMLASIIIRLALSDSFGANCGILALDEPTNALDVENIEALAQSLVDIIRERRKQANFQLIIITHDEGFLRKLGEASVIDYYWRVSRDGRLKSTVEKQAINL</sequence>
<feature type="region of interest" description="Disordered" evidence="20">
    <location>
        <begin position="520"/>
        <end position="541"/>
    </location>
</feature>
<dbReference type="GO" id="GO:0007004">
    <property type="term" value="P:telomere maintenance via telomerase"/>
    <property type="evidence" value="ECO:0007669"/>
    <property type="project" value="TreeGrafter"/>
</dbReference>